<comment type="caution">
    <text evidence="6">The sequence shown here is derived from an EMBL/GenBank/DDBJ whole genome shotgun (WGS) entry which is preliminary data.</text>
</comment>
<dbReference type="AlphaFoldDB" id="A0A2W5URI7"/>
<dbReference type="GO" id="GO:0046872">
    <property type="term" value="F:metal ion binding"/>
    <property type="evidence" value="ECO:0007669"/>
    <property type="project" value="UniProtKB-KW"/>
</dbReference>
<dbReference type="EMBL" id="QFQS01000001">
    <property type="protein sequence ID" value="PZR00401.1"/>
    <property type="molecule type" value="Genomic_DNA"/>
</dbReference>
<evidence type="ECO:0000313" key="6">
    <source>
        <dbReference type="EMBL" id="PZR00401.1"/>
    </source>
</evidence>
<dbReference type="GO" id="GO:0051537">
    <property type="term" value="F:2 iron, 2 sulfur cluster binding"/>
    <property type="evidence" value="ECO:0007669"/>
    <property type="project" value="UniProtKB-KW"/>
</dbReference>
<evidence type="ECO:0000256" key="4">
    <source>
        <dbReference type="ARBA" id="ARBA00023014"/>
    </source>
</evidence>
<proteinExistence type="predicted"/>
<dbReference type="SUPFAM" id="SSF50022">
    <property type="entry name" value="ISP domain"/>
    <property type="match status" value="1"/>
</dbReference>
<dbReference type="Gene3D" id="2.102.10.10">
    <property type="entry name" value="Rieske [2Fe-2S] iron-sulphur domain"/>
    <property type="match status" value="1"/>
</dbReference>
<dbReference type="PROSITE" id="PS51296">
    <property type="entry name" value="RIESKE"/>
    <property type="match status" value="1"/>
</dbReference>
<evidence type="ECO:0000256" key="2">
    <source>
        <dbReference type="ARBA" id="ARBA00022723"/>
    </source>
</evidence>
<evidence type="ECO:0000256" key="1">
    <source>
        <dbReference type="ARBA" id="ARBA00022714"/>
    </source>
</evidence>
<dbReference type="InterPro" id="IPR036922">
    <property type="entry name" value="Rieske_2Fe-2S_sf"/>
</dbReference>
<feature type="domain" description="Rieske" evidence="5">
    <location>
        <begin position="36"/>
        <end position="125"/>
    </location>
</feature>
<name>A0A2W5URI7_CERSP</name>
<sequence length="125" mass="13725">MQSRAHPPVTASKLQISAQGVHATFRPQWRVPMPWVDVCDAGELDDEDAIGFDHAGSSYAICRAEDGEVFCVDGLCPKDGAHLAGGLVEGWFIECPMDDHRFDLRRLTGYIVRQTAGRIEADLPS</sequence>
<keyword evidence="2" id="KW-0479">Metal-binding</keyword>
<dbReference type="Proteomes" id="UP000248975">
    <property type="component" value="Unassembled WGS sequence"/>
</dbReference>
<accession>A0A2W5URI7</accession>
<evidence type="ECO:0000256" key="3">
    <source>
        <dbReference type="ARBA" id="ARBA00023004"/>
    </source>
</evidence>
<keyword evidence="4" id="KW-0411">Iron-sulfur</keyword>
<evidence type="ECO:0000313" key="7">
    <source>
        <dbReference type="Proteomes" id="UP000248975"/>
    </source>
</evidence>
<keyword evidence="1" id="KW-0001">2Fe-2S</keyword>
<dbReference type="InterPro" id="IPR017941">
    <property type="entry name" value="Rieske_2Fe-2S"/>
</dbReference>
<gene>
    <name evidence="6" type="ORF">DI533_07460</name>
</gene>
<keyword evidence="3" id="KW-0408">Iron</keyword>
<protein>
    <recommendedName>
        <fullName evidence="5">Rieske domain-containing protein</fullName>
    </recommendedName>
</protein>
<evidence type="ECO:0000259" key="5">
    <source>
        <dbReference type="PROSITE" id="PS51296"/>
    </source>
</evidence>
<dbReference type="Pfam" id="PF00355">
    <property type="entry name" value="Rieske"/>
    <property type="match status" value="1"/>
</dbReference>
<organism evidence="6 7">
    <name type="scientific">Cereibacter sphaeroides</name>
    <name type="common">Rhodobacter sphaeroides</name>
    <dbReference type="NCBI Taxonomy" id="1063"/>
    <lineage>
        <taxon>Bacteria</taxon>
        <taxon>Pseudomonadati</taxon>
        <taxon>Pseudomonadota</taxon>
        <taxon>Alphaproteobacteria</taxon>
        <taxon>Rhodobacterales</taxon>
        <taxon>Paracoccaceae</taxon>
        <taxon>Cereibacter</taxon>
    </lineage>
</organism>
<reference evidence="6 7" key="1">
    <citation type="submission" date="2017-08" db="EMBL/GenBank/DDBJ databases">
        <title>Infants hospitalized years apart are colonized by the same room-sourced microbial strains.</title>
        <authorList>
            <person name="Brooks B."/>
            <person name="Olm M.R."/>
            <person name="Firek B.A."/>
            <person name="Baker R."/>
            <person name="Thomas B.C."/>
            <person name="Morowitz M.J."/>
            <person name="Banfield J.F."/>
        </authorList>
    </citation>
    <scope>NUCLEOTIDE SEQUENCE [LARGE SCALE GENOMIC DNA]</scope>
    <source>
        <strain evidence="6">S2_003_000_R2_11</strain>
    </source>
</reference>